<evidence type="ECO:0000259" key="9">
    <source>
        <dbReference type="PROSITE" id="PS51370"/>
    </source>
</evidence>
<evidence type="ECO:0008006" key="12">
    <source>
        <dbReference type="Google" id="ProtNLM"/>
    </source>
</evidence>
<dbReference type="PANTHER" id="PTHR31072:SF93">
    <property type="entry name" value="TRANSCRIPTION FACTOR TCP24"/>
    <property type="match status" value="1"/>
</dbReference>
<keyword evidence="5" id="KW-0804">Transcription</keyword>
<dbReference type="GO" id="GO:0005634">
    <property type="term" value="C:nucleus"/>
    <property type="evidence" value="ECO:0007669"/>
    <property type="project" value="UniProtKB-SubCell"/>
</dbReference>
<dbReference type="InterPro" id="IPR017888">
    <property type="entry name" value="CYC/TB1_R_domain"/>
</dbReference>
<protein>
    <recommendedName>
        <fullName evidence="12">Cycloidea-like protein</fullName>
    </recommendedName>
</protein>
<evidence type="ECO:0000256" key="2">
    <source>
        <dbReference type="ARBA" id="ARBA00022473"/>
    </source>
</evidence>
<keyword evidence="4" id="KW-0238">DNA-binding</keyword>
<dbReference type="AlphaFoldDB" id="A0A7N0V9T0"/>
<feature type="domain" description="TCP" evidence="8">
    <location>
        <begin position="151"/>
        <end position="209"/>
    </location>
</feature>
<dbReference type="InterPro" id="IPR017887">
    <property type="entry name" value="TF_TCP_subgr"/>
</dbReference>
<evidence type="ECO:0000259" key="8">
    <source>
        <dbReference type="PROSITE" id="PS51369"/>
    </source>
</evidence>
<keyword evidence="6" id="KW-0539">Nucleus</keyword>
<dbReference type="PROSITE" id="PS51369">
    <property type="entry name" value="TCP"/>
    <property type="match status" value="1"/>
</dbReference>
<feature type="domain" description="R" evidence="9">
    <location>
        <begin position="285"/>
        <end position="302"/>
    </location>
</feature>
<keyword evidence="2" id="KW-0217">Developmental protein</keyword>
<dbReference type="Gramene" id="Kaladp0255s0012.1.v1.1">
    <property type="protein sequence ID" value="Kaladp0255s0012.1.v1.1.CDS.1"/>
    <property type="gene ID" value="Kaladp0255s0012.v1.1"/>
</dbReference>
<dbReference type="InterPro" id="IPR005333">
    <property type="entry name" value="Transcription_factor_TCP"/>
</dbReference>
<dbReference type="GO" id="GO:2000032">
    <property type="term" value="P:regulation of secondary shoot formation"/>
    <property type="evidence" value="ECO:0007669"/>
    <property type="project" value="TreeGrafter"/>
</dbReference>
<evidence type="ECO:0000256" key="7">
    <source>
        <dbReference type="SAM" id="MobiDB-lite"/>
    </source>
</evidence>
<evidence type="ECO:0000313" key="11">
    <source>
        <dbReference type="Proteomes" id="UP000594263"/>
    </source>
</evidence>
<comment type="subcellular location">
    <subcellularLocation>
        <location evidence="1">Nucleus</location>
    </subcellularLocation>
</comment>
<evidence type="ECO:0000256" key="6">
    <source>
        <dbReference type="ARBA" id="ARBA00023242"/>
    </source>
</evidence>
<feature type="region of interest" description="Disordered" evidence="7">
    <location>
        <begin position="218"/>
        <end position="290"/>
    </location>
</feature>
<evidence type="ECO:0000256" key="5">
    <source>
        <dbReference type="ARBA" id="ARBA00023163"/>
    </source>
</evidence>
<dbReference type="PANTHER" id="PTHR31072">
    <property type="entry name" value="TRANSCRIPTION FACTOR TCP4-RELATED"/>
    <property type="match status" value="1"/>
</dbReference>
<organism evidence="10 11">
    <name type="scientific">Kalanchoe fedtschenkoi</name>
    <name type="common">Lavender scallops</name>
    <name type="synonym">South American air plant</name>
    <dbReference type="NCBI Taxonomy" id="63787"/>
    <lineage>
        <taxon>Eukaryota</taxon>
        <taxon>Viridiplantae</taxon>
        <taxon>Streptophyta</taxon>
        <taxon>Embryophyta</taxon>
        <taxon>Tracheophyta</taxon>
        <taxon>Spermatophyta</taxon>
        <taxon>Magnoliopsida</taxon>
        <taxon>eudicotyledons</taxon>
        <taxon>Gunneridae</taxon>
        <taxon>Pentapetalae</taxon>
        <taxon>Saxifragales</taxon>
        <taxon>Crassulaceae</taxon>
        <taxon>Kalanchoe</taxon>
    </lineage>
</organism>
<dbReference type="Pfam" id="PF03634">
    <property type="entry name" value="TCP"/>
    <property type="match status" value="1"/>
</dbReference>
<keyword evidence="3" id="KW-0805">Transcription regulation</keyword>
<dbReference type="PROSITE" id="PS51370">
    <property type="entry name" value="R"/>
    <property type="match status" value="1"/>
</dbReference>
<evidence type="ECO:0000256" key="1">
    <source>
        <dbReference type="ARBA" id="ARBA00004123"/>
    </source>
</evidence>
<feature type="compositionally biased region" description="Basic residues" evidence="7">
    <location>
        <begin position="259"/>
        <end position="268"/>
    </location>
</feature>
<evidence type="ECO:0000256" key="4">
    <source>
        <dbReference type="ARBA" id="ARBA00023125"/>
    </source>
</evidence>
<accession>A0A7N0V9T0</accession>
<dbReference type="EnsemblPlants" id="Kaladp0255s0012.1.v1.1">
    <property type="protein sequence ID" value="Kaladp0255s0012.1.v1.1.CDS.1"/>
    <property type="gene ID" value="Kaladp0255s0012.v1.1"/>
</dbReference>
<evidence type="ECO:0000313" key="10">
    <source>
        <dbReference type="EnsemblPlants" id="Kaladp0255s0012.1.v1.1.CDS.1"/>
    </source>
</evidence>
<dbReference type="GO" id="GO:0043565">
    <property type="term" value="F:sequence-specific DNA binding"/>
    <property type="evidence" value="ECO:0007669"/>
    <property type="project" value="TreeGrafter"/>
</dbReference>
<proteinExistence type="predicted"/>
<reference evidence="10" key="1">
    <citation type="submission" date="2021-01" db="UniProtKB">
        <authorList>
            <consortium name="EnsemblPlants"/>
        </authorList>
    </citation>
    <scope>IDENTIFICATION</scope>
</reference>
<dbReference type="Proteomes" id="UP000594263">
    <property type="component" value="Unplaced"/>
</dbReference>
<sequence>MFPTPDNNDSNSFAVPYSDHQYLFYSKLLDDVHIDNNYQNPACSPFSSFGLHFHADPPPPFLYSSDHHEHPLQIQDNPGEEQLPRVTIHQEFITAASSSSSARGYCTADENFLQSGFAGDGDPTDGIGGTSAVRPVKQHDDTVRNNGILLTKGRHSKIDTAQGPRDRRMRLSLDIARRFFGLQDMLGFDKASRTVEWLLSKSQFEINKVAGRKDNDAFNSAKSDSFSPCECGEEVSEVDNKDNLSQSGAMDTDKETKKSRSKEKKIRGKVSVPSRKNGFNHLANKESREKARARARERTKEKKMICHSQSYSKQQQFLNPEPHTYSYVDQGHMMTDQDGSLANSTCWNPSSTCTTIVNRL</sequence>
<dbReference type="GO" id="GO:0003700">
    <property type="term" value="F:DNA-binding transcription factor activity"/>
    <property type="evidence" value="ECO:0007669"/>
    <property type="project" value="InterPro"/>
</dbReference>
<evidence type="ECO:0000256" key="3">
    <source>
        <dbReference type="ARBA" id="ARBA00023015"/>
    </source>
</evidence>
<keyword evidence="11" id="KW-1185">Reference proteome</keyword>
<name>A0A7N0V9T0_KALFE</name>